<protein>
    <submittedName>
        <fullName evidence="5">Restriction endonuclease subunit S</fullName>
        <ecNumber evidence="5">3.1.21.-</ecNumber>
    </submittedName>
</protein>
<gene>
    <name evidence="5" type="ORF">D16iCDA_02860</name>
</gene>
<dbReference type="EMBL" id="CP076114">
    <property type="protein sequence ID" value="UUD64660.1"/>
    <property type="molecule type" value="Genomic_DNA"/>
</dbReference>
<dbReference type="SUPFAM" id="SSF116734">
    <property type="entry name" value="DNA methylase specificity domain"/>
    <property type="match status" value="2"/>
</dbReference>
<evidence type="ECO:0000256" key="2">
    <source>
        <dbReference type="ARBA" id="ARBA00022747"/>
    </source>
</evidence>
<dbReference type="EC" id="3.1.21.-" evidence="5"/>
<dbReference type="GO" id="GO:0016787">
    <property type="term" value="F:hydrolase activity"/>
    <property type="evidence" value="ECO:0007669"/>
    <property type="project" value="UniProtKB-KW"/>
</dbReference>
<dbReference type="Gene3D" id="3.90.220.20">
    <property type="entry name" value="DNA methylase specificity domains"/>
    <property type="match status" value="2"/>
</dbReference>
<comment type="similarity">
    <text evidence="1">Belongs to the type-I restriction system S methylase family.</text>
</comment>
<feature type="domain" description="Type I restriction modification DNA specificity" evidence="4">
    <location>
        <begin position="193"/>
        <end position="354"/>
    </location>
</feature>
<dbReference type="InterPro" id="IPR052021">
    <property type="entry name" value="Type-I_RS_S_subunit"/>
</dbReference>
<evidence type="ECO:0000313" key="6">
    <source>
        <dbReference type="Proteomes" id="UP000887421"/>
    </source>
</evidence>
<evidence type="ECO:0000259" key="4">
    <source>
        <dbReference type="Pfam" id="PF01420"/>
    </source>
</evidence>
<organism evidence="5 6">
    <name type="scientific">Phytopseudomonas seleniipraecipitans</name>
    <dbReference type="NCBI Taxonomy" id="640205"/>
    <lineage>
        <taxon>Bacteria</taxon>
        <taxon>Pseudomonadati</taxon>
        <taxon>Pseudomonadota</taxon>
        <taxon>Gammaproteobacteria</taxon>
        <taxon>Pseudomonadales</taxon>
        <taxon>Pseudomonadaceae</taxon>
        <taxon>Phytopseudomonas</taxon>
    </lineage>
</organism>
<keyword evidence="6" id="KW-1185">Reference proteome</keyword>
<dbReference type="InterPro" id="IPR000055">
    <property type="entry name" value="Restrct_endonuc_typeI_TRD"/>
</dbReference>
<dbReference type="Proteomes" id="UP000887421">
    <property type="component" value="Chromosome"/>
</dbReference>
<keyword evidence="3" id="KW-0238">DNA-binding</keyword>
<evidence type="ECO:0000256" key="1">
    <source>
        <dbReference type="ARBA" id="ARBA00010923"/>
    </source>
</evidence>
<keyword evidence="5" id="KW-0255">Endonuclease</keyword>
<dbReference type="RefSeq" id="WP_070883496.1">
    <property type="nucleotide sequence ID" value="NZ_CP076114.1"/>
</dbReference>
<dbReference type="PANTHER" id="PTHR30408:SF12">
    <property type="entry name" value="TYPE I RESTRICTION ENZYME MJAVIII SPECIFICITY SUBUNIT"/>
    <property type="match status" value="1"/>
</dbReference>
<dbReference type="Pfam" id="PF01420">
    <property type="entry name" value="Methylase_S"/>
    <property type="match status" value="2"/>
</dbReference>
<evidence type="ECO:0000256" key="3">
    <source>
        <dbReference type="ARBA" id="ARBA00023125"/>
    </source>
</evidence>
<dbReference type="GO" id="GO:0004519">
    <property type="term" value="F:endonuclease activity"/>
    <property type="evidence" value="ECO:0007669"/>
    <property type="project" value="UniProtKB-KW"/>
</dbReference>
<name>A0ABY5JE08_9GAMM</name>
<feature type="domain" description="Type I restriction modification DNA specificity" evidence="4">
    <location>
        <begin position="6"/>
        <end position="169"/>
    </location>
</feature>
<reference evidence="5" key="1">
    <citation type="submission" date="2021-05" db="EMBL/GenBank/DDBJ databases">
        <title>Complete genome sequence of Pseudomonas seleniipraecipitans strain D1-6.</title>
        <authorList>
            <person name="Lafi F."/>
            <person name="Eida A."/>
            <person name="Alam I."/>
            <person name="Hert H."/>
            <person name="Saad M."/>
        </authorList>
    </citation>
    <scope>NUCLEOTIDE SEQUENCE</scope>
    <source>
        <strain evidence="5">D1-6</strain>
    </source>
</reference>
<dbReference type="CDD" id="cd17285">
    <property type="entry name" value="RMtype1_S_Csp16704I_TRD2-CR2_like"/>
    <property type="match status" value="1"/>
</dbReference>
<dbReference type="CDD" id="cd17253">
    <property type="entry name" value="RMtype1_S_Eco933I-TRD2-CR2_like"/>
    <property type="match status" value="1"/>
</dbReference>
<sequence>MSFPSVALGDVVSFKGGGTPSRDQSTYWGGDIPWATVKDFNDGYLIRTTRDFITPEGLKNSASNLISAGTVIIPTRMALGKAAIAQRDVAINQDLKAVVPSGEVDPRYLLWYFIANASQIQSMGKGATVKGVTLDQLRKLQFPLPPFPEQRRIAAILDKAEALRAKRSEAIAKLDQLLQSVFLEMFGDPLTNPKEWPAVTVAEIAEVQGGLQFSASRKDIPNSVPYLRVANVQRGFLDLAEIKEMGATVAEVQRIRLNAGDILVVEGHGNPDEIGRCAVWDGSISECIHQNHLIRVRANPETVTPSFLASYLNSDVGSRWLKGTARTTSGLNTISVKKVRETQVLLPPLALQQRWDDFVLSVADRRSVALVAAVKNASLFEALQAQAFSGKL</sequence>
<accession>A0ABY5JE08</accession>
<keyword evidence="2" id="KW-0680">Restriction system</keyword>
<keyword evidence="5" id="KW-0540">Nuclease</keyword>
<dbReference type="PANTHER" id="PTHR30408">
    <property type="entry name" value="TYPE-1 RESTRICTION ENZYME ECOKI SPECIFICITY PROTEIN"/>
    <property type="match status" value="1"/>
</dbReference>
<proteinExistence type="inferred from homology"/>
<evidence type="ECO:0000313" key="5">
    <source>
        <dbReference type="EMBL" id="UUD64660.1"/>
    </source>
</evidence>
<dbReference type="InterPro" id="IPR044946">
    <property type="entry name" value="Restrct_endonuc_typeI_TRD_sf"/>
</dbReference>
<keyword evidence="5" id="KW-0378">Hydrolase</keyword>